<organism evidence="2 3">
    <name type="scientific">Rhynchophorus ferrugineus</name>
    <name type="common">Red palm weevil</name>
    <name type="synonym">Curculio ferrugineus</name>
    <dbReference type="NCBI Taxonomy" id="354439"/>
    <lineage>
        <taxon>Eukaryota</taxon>
        <taxon>Metazoa</taxon>
        <taxon>Ecdysozoa</taxon>
        <taxon>Arthropoda</taxon>
        <taxon>Hexapoda</taxon>
        <taxon>Insecta</taxon>
        <taxon>Pterygota</taxon>
        <taxon>Neoptera</taxon>
        <taxon>Endopterygota</taxon>
        <taxon>Coleoptera</taxon>
        <taxon>Polyphaga</taxon>
        <taxon>Cucujiformia</taxon>
        <taxon>Curculionidae</taxon>
        <taxon>Dryophthorinae</taxon>
        <taxon>Rhynchophorus</taxon>
    </lineage>
</organism>
<reference evidence="2" key="1">
    <citation type="submission" date="2020-08" db="EMBL/GenBank/DDBJ databases">
        <title>Genome sequencing and assembly of the red palm weevil Rhynchophorus ferrugineus.</title>
        <authorList>
            <person name="Dias G.B."/>
            <person name="Bergman C.M."/>
            <person name="Manee M."/>
        </authorList>
    </citation>
    <scope>NUCLEOTIDE SEQUENCE</scope>
    <source>
        <strain evidence="2">AA-2017</strain>
        <tissue evidence="2">Whole larva</tissue>
    </source>
</reference>
<dbReference type="AlphaFoldDB" id="A0A834IGX5"/>
<sequence>MNDLGKLFSIPQPLIFPNEINDFFRNKVTVLLHENALLQDHLSKKEKQCSLLEKRLSETSQKLKDDDGSSIIARLNKSSNSINEKIVDLSKSLREKCAELEKYKTKCSKLTSYIEQNKQNESIEQEIVKQEHSPSEKEHKSELKALQAKLTSITNKLLEMKNVNLQLKNELLYANKILLQETGETLNSLKENTNWKGRVQIISDLQEKNKKLKEKLSERKLLVKDSNAVDKISGKISLLENANREISSVNASLNTKIDTLKSKCTRLEVERQDLKTRVLKLNEENEKNCDCIDKLNKKLAEVDAEKKKFKKSIDENLQKANTEIERLLRQNEKLGELLRSSTENPNNNEQFASEKQSIYNKLEQEKKELLKLVEMYKIRLEQARTEHEKLQQCLVTEKQKRIRLEIAMAKNDVESMNSSGRSGYSTVNTQKNSEHLKDQLQLAEENVKILKNKLLREQYERQEDYREFSKILMSSTSNVQSQIDKL</sequence>
<dbReference type="GO" id="GO:0034451">
    <property type="term" value="C:centriolar satellite"/>
    <property type="evidence" value="ECO:0007669"/>
    <property type="project" value="TreeGrafter"/>
</dbReference>
<feature type="coiled-coil region" evidence="1">
    <location>
        <begin position="250"/>
        <end position="400"/>
    </location>
</feature>
<feature type="coiled-coil region" evidence="1">
    <location>
        <begin position="136"/>
        <end position="163"/>
    </location>
</feature>
<proteinExistence type="predicted"/>
<name>A0A834IGX5_RHYFE</name>
<dbReference type="Proteomes" id="UP000625711">
    <property type="component" value="Unassembled WGS sequence"/>
</dbReference>
<dbReference type="PANTHER" id="PTHR31935:SF1">
    <property type="entry name" value="COILED-COIL DOMAIN-CONTAINING PROTEIN 13"/>
    <property type="match status" value="1"/>
</dbReference>
<keyword evidence="1" id="KW-0175">Coiled coil</keyword>
<dbReference type="OrthoDB" id="10070368at2759"/>
<feature type="coiled-coil region" evidence="1">
    <location>
        <begin position="426"/>
        <end position="460"/>
    </location>
</feature>
<protein>
    <submittedName>
        <fullName evidence="2">Uncharacterized protein</fullName>
    </submittedName>
</protein>
<comment type="caution">
    <text evidence="2">The sequence shown here is derived from an EMBL/GenBank/DDBJ whole genome shotgun (WGS) entry which is preliminary data.</text>
</comment>
<dbReference type="EMBL" id="JAACXV010000267">
    <property type="protein sequence ID" value="KAF7280952.1"/>
    <property type="molecule type" value="Genomic_DNA"/>
</dbReference>
<dbReference type="InterPro" id="IPR038929">
    <property type="entry name" value="CCDC13"/>
</dbReference>
<gene>
    <name evidence="2" type="ORF">GWI33_005285</name>
</gene>
<feature type="coiled-coil region" evidence="1">
    <location>
        <begin position="35"/>
        <end position="62"/>
    </location>
</feature>
<dbReference type="PANTHER" id="PTHR31935">
    <property type="entry name" value="COILED-COIL DOMAIN-CONTAINING PROTEIN 13"/>
    <property type="match status" value="1"/>
</dbReference>
<evidence type="ECO:0000256" key="1">
    <source>
        <dbReference type="SAM" id="Coils"/>
    </source>
</evidence>
<dbReference type="GO" id="GO:1905515">
    <property type="term" value="P:non-motile cilium assembly"/>
    <property type="evidence" value="ECO:0007669"/>
    <property type="project" value="TreeGrafter"/>
</dbReference>
<evidence type="ECO:0000313" key="2">
    <source>
        <dbReference type="EMBL" id="KAF7280952.1"/>
    </source>
</evidence>
<accession>A0A834IGX5</accession>
<dbReference type="GO" id="GO:0031122">
    <property type="term" value="P:cytoplasmic microtubule organization"/>
    <property type="evidence" value="ECO:0007669"/>
    <property type="project" value="TreeGrafter"/>
</dbReference>
<evidence type="ECO:0000313" key="3">
    <source>
        <dbReference type="Proteomes" id="UP000625711"/>
    </source>
</evidence>
<keyword evidence="3" id="KW-1185">Reference proteome</keyword>